<proteinExistence type="predicted"/>
<evidence type="ECO:0000313" key="4">
    <source>
        <dbReference type="Proteomes" id="UP000186685"/>
    </source>
</evidence>
<feature type="signal peptide" evidence="1">
    <location>
        <begin position="1"/>
        <end position="19"/>
    </location>
</feature>
<dbReference type="InterPro" id="IPR050902">
    <property type="entry name" value="ABC_Transporter_SBP"/>
</dbReference>
<evidence type="ECO:0000313" key="3">
    <source>
        <dbReference type="EMBL" id="OKZ11767.1"/>
    </source>
</evidence>
<comment type="caution">
    <text evidence="3">The sequence shown here is derived from an EMBL/GenBank/DDBJ whole genome shotgun (WGS) entry which is preliminary data.</text>
</comment>
<dbReference type="SUPFAM" id="SSF53807">
    <property type="entry name" value="Helical backbone' metal receptor"/>
    <property type="match status" value="1"/>
</dbReference>
<evidence type="ECO:0000256" key="1">
    <source>
        <dbReference type="SAM" id="SignalP"/>
    </source>
</evidence>
<sequence>MKQILLSAHIVITVLLLSACGGGSKTSSVQEEGDTLKMKYATNLSVVKFPDYTMVSIRNPWDTLKILHTYLLTDKTQPLPENLPEGTVVRVPLERAVVYSVVHGSVLKELGQSKSIKGVCNLEYFKMPEVQDGCRNGEIVDCGNGMNPDIEKIIDLRPDAIMLSPFENSGGYGRVGKLGVPVIECADYMETSPLGRAEWLRFYGLLVGQEQRGDSLFAQIEKEYLAVKDLAAQATSRPTVLSDLKYGSAWYIAGGQSTTGRLYADAGADYVFAGLPNSGSVPMAFETVFEKGEHADFWLIKYNQPHDKTYRELQKDYSLYSRFKAFRERRIYGCNTYRIPFYEESPFHPEILLKDMVKIFHPELLEGYEPKYFSNLAE</sequence>
<dbReference type="PROSITE" id="PS50983">
    <property type="entry name" value="FE_B12_PBP"/>
    <property type="match status" value="1"/>
</dbReference>
<dbReference type="InterPro" id="IPR002491">
    <property type="entry name" value="ABC_transptr_periplasmic_BD"/>
</dbReference>
<dbReference type="EMBL" id="MNQR01000011">
    <property type="protein sequence ID" value="OKZ11767.1"/>
    <property type="molecule type" value="Genomic_DNA"/>
</dbReference>
<protein>
    <submittedName>
        <fullName evidence="3">ABC transporter substrate-binding protein</fullName>
    </submittedName>
</protein>
<name>A0A854C2K3_9BACT</name>
<dbReference type="GO" id="GO:0071281">
    <property type="term" value="P:cellular response to iron ion"/>
    <property type="evidence" value="ECO:0007669"/>
    <property type="project" value="TreeGrafter"/>
</dbReference>
<dbReference type="Pfam" id="PF01497">
    <property type="entry name" value="Peripla_BP_2"/>
    <property type="match status" value="1"/>
</dbReference>
<evidence type="ECO:0000259" key="2">
    <source>
        <dbReference type="PROSITE" id="PS50983"/>
    </source>
</evidence>
<dbReference type="Gene3D" id="3.40.50.1980">
    <property type="entry name" value="Nitrogenase molybdenum iron protein domain"/>
    <property type="match status" value="2"/>
</dbReference>
<keyword evidence="1" id="KW-0732">Signal</keyword>
<gene>
    <name evidence="3" type="ORF">BHV76_03225</name>
</gene>
<dbReference type="AlphaFoldDB" id="A0A854C2K3"/>
<dbReference type="Proteomes" id="UP000186685">
    <property type="component" value="Unassembled WGS sequence"/>
</dbReference>
<dbReference type="PANTHER" id="PTHR30535:SF34">
    <property type="entry name" value="MOLYBDATE-BINDING PROTEIN MOLA"/>
    <property type="match status" value="1"/>
</dbReference>
<feature type="chain" id="PRO_5032642837" evidence="1">
    <location>
        <begin position="20"/>
        <end position="378"/>
    </location>
</feature>
<dbReference type="PANTHER" id="PTHR30535">
    <property type="entry name" value="VITAMIN B12-BINDING PROTEIN"/>
    <property type="match status" value="1"/>
</dbReference>
<organism evidence="3 4">
    <name type="scientific">Phocaeicola plebeius</name>
    <dbReference type="NCBI Taxonomy" id="310297"/>
    <lineage>
        <taxon>Bacteria</taxon>
        <taxon>Pseudomonadati</taxon>
        <taxon>Bacteroidota</taxon>
        <taxon>Bacteroidia</taxon>
        <taxon>Bacteroidales</taxon>
        <taxon>Bacteroidaceae</taxon>
        <taxon>Phocaeicola</taxon>
    </lineage>
</organism>
<reference evidence="3 4" key="1">
    <citation type="journal article" date="2016" name="Nat. Biotechnol.">
        <title>Measurement of bacterial replication rates in microbial communities.</title>
        <authorList>
            <person name="Brown C.T."/>
            <person name="Olm M.R."/>
            <person name="Thomas B.C."/>
            <person name="Banfield J.F."/>
        </authorList>
    </citation>
    <scope>NUCLEOTIDE SEQUENCE [LARGE SCALE GENOMIC DNA]</scope>
    <source>
        <strain evidence="3">45_130</strain>
    </source>
</reference>
<accession>A0A854C2K3</accession>
<feature type="domain" description="Fe/B12 periplasmic-binding" evidence="2">
    <location>
        <begin position="95"/>
        <end position="364"/>
    </location>
</feature>
<dbReference type="PROSITE" id="PS51257">
    <property type="entry name" value="PROKAR_LIPOPROTEIN"/>
    <property type="match status" value="1"/>
</dbReference>